<evidence type="ECO:0008006" key="3">
    <source>
        <dbReference type="Google" id="ProtNLM"/>
    </source>
</evidence>
<dbReference type="Proteomes" id="UP000488936">
    <property type="component" value="Unassembled WGS sequence"/>
</dbReference>
<comment type="caution">
    <text evidence="1">The sequence shown here is derived from an EMBL/GenBank/DDBJ whole genome shotgun (WGS) entry which is preliminary data.</text>
</comment>
<sequence>MKNELKNIISELEGNLDFVKKSNEIQIGLKEISRKLDSNEILENDQKILEITFLITRVCLELSYIKKNLIGSETKNEEKYFIKLAYLNIYEAVNSYNKKITIIKEFIPNEYYDKQLKELNKILTKFKIEYEFEKKIKSVRNKIIAHFESDINEYFRVIEQLDRNNCIQMINTFSLFYIFILNYITDLYRITVKPLPKDFDFETFYKDAIKRLETEIQKIKNINLQGFDTMAD</sequence>
<proteinExistence type="predicted"/>
<evidence type="ECO:0000313" key="1">
    <source>
        <dbReference type="EMBL" id="MTH30327.1"/>
    </source>
</evidence>
<name>A0A7K1GN69_9FLAO</name>
<reference evidence="1 2" key="1">
    <citation type="journal article" date="2006" name="Int. J. Syst. Evol. Microbiol.">
        <title>Myroides pelagicus sp. nov., isolated from seawater in Thailand.</title>
        <authorList>
            <person name="Yoon J."/>
            <person name="Maneerat S."/>
            <person name="Kawai F."/>
            <person name="Yokota A."/>
        </authorList>
    </citation>
    <scope>NUCLEOTIDE SEQUENCE [LARGE SCALE GENOMIC DNA]</scope>
    <source>
        <strain evidence="1 2">SM1T</strain>
    </source>
</reference>
<keyword evidence="2" id="KW-1185">Reference proteome</keyword>
<dbReference type="AlphaFoldDB" id="A0A7K1GN69"/>
<gene>
    <name evidence="1" type="ORF">GJV77_10510</name>
</gene>
<accession>A0A7K1GN69</accession>
<organism evidence="1 2">
    <name type="scientific">Myroides pelagicus</name>
    <dbReference type="NCBI Taxonomy" id="270914"/>
    <lineage>
        <taxon>Bacteria</taxon>
        <taxon>Pseudomonadati</taxon>
        <taxon>Bacteroidota</taxon>
        <taxon>Flavobacteriia</taxon>
        <taxon>Flavobacteriales</taxon>
        <taxon>Flavobacteriaceae</taxon>
        <taxon>Myroides</taxon>
    </lineage>
</organism>
<protein>
    <recommendedName>
        <fullName evidence="3">HEPN AbiU2-like domain-containing protein</fullName>
    </recommendedName>
</protein>
<dbReference type="EMBL" id="WMJY01000023">
    <property type="protein sequence ID" value="MTH30327.1"/>
    <property type="molecule type" value="Genomic_DNA"/>
</dbReference>
<evidence type="ECO:0000313" key="2">
    <source>
        <dbReference type="Proteomes" id="UP000488936"/>
    </source>
</evidence>
<dbReference type="RefSeq" id="WP_155036314.1">
    <property type="nucleotide sequence ID" value="NZ_JBHTIG010000063.1"/>
</dbReference>